<comment type="caution">
    <text evidence="1">The sequence shown here is derived from an EMBL/GenBank/DDBJ whole genome shotgun (WGS) entry which is preliminary data.</text>
</comment>
<accession>A0ABV0NIK1</accession>
<organism evidence="1 2">
    <name type="scientific">Goodea atripinnis</name>
    <dbReference type="NCBI Taxonomy" id="208336"/>
    <lineage>
        <taxon>Eukaryota</taxon>
        <taxon>Metazoa</taxon>
        <taxon>Chordata</taxon>
        <taxon>Craniata</taxon>
        <taxon>Vertebrata</taxon>
        <taxon>Euteleostomi</taxon>
        <taxon>Actinopterygii</taxon>
        <taxon>Neopterygii</taxon>
        <taxon>Teleostei</taxon>
        <taxon>Neoteleostei</taxon>
        <taxon>Acanthomorphata</taxon>
        <taxon>Ovalentaria</taxon>
        <taxon>Atherinomorphae</taxon>
        <taxon>Cyprinodontiformes</taxon>
        <taxon>Goodeidae</taxon>
        <taxon>Goodea</taxon>
    </lineage>
</organism>
<evidence type="ECO:0000313" key="2">
    <source>
        <dbReference type="Proteomes" id="UP001476798"/>
    </source>
</evidence>
<dbReference type="Pfam" id="PF15112">
    <property type="entry name" value="DUF4559"/>
    <property type="match status" value="1"/>
</dbReference>
<dbReference type="EMBL" id="JAHRIO010040431">
    <property type="protein sequence ID" value="MEQ2171220.1"/>
    <property type="molecule type" value="Genomic_DNA"/>
</dbReference>
<dbReference type="PANTHER" id="PTHR35083">
    <property type="entry name" value="RGD1565685 PROTEIN"/>
    <property type="match status" value="1"/>
</dbReference>
<evidence type="ECO:0000313" key="1">
    <source>
        <dbReference type="EMBL" id="MEQ2171220.1"/>
    </source>
</evidence>
<dbReference type="Proteomes" id="UP001476798">
    <property type="component" value="Unassembled WGS sequence"/>
</dbReference>
<sequence>MVIMMVLFHLTAEMVREELTVRLNDKEYKNWLKAGRCLVILKDGLLPFIDHQMRAFHGDLLNQYTILRRPCETSSCKPRGNKGVFRVAESDPETPQTARCHHPLDKLFSPLLEIGPLGAGQGRPHITSPTHKVNLKLQKQQLLLNVCLTFDCI</sequence>
<proteinExistence type="predicted"/>
<reference evidence="1 2" key="1">
    <citation type="submission" date="2021-06" db="EMBL/GenBank/DDBJ databases">
        <authorList>
            <person name="Palmer J.M."/>
        </authorList>
    </citation>
    <scope>NUCLEOTIDE SEQUENCE [LARGE SCALE GENOMIC DNA]</scope>
    <source>
        <strain evidence="1 2">GA_2019</strain>
        <tissue evidence="1">Muscle</tissue>
    </source>
</reference>
<name>A0ABV0NIK1_9TELE</name>
<dbReference type="PANTHER" id="PTHR35083:SF2">
    <property type="entry name" value="CHROMOSOME 17 CXORF38 HOMOLOG"/>
    <property type="match status" value="1"/>
</dbReference>
<gene>
    <name evidence="1" type="ORF">GOODEAATRI_008456</name>
</gene>
<protein>
    <submittedName>
        <fullName evidence="1">Uncharacterized protein</fullName>
    </submittedName>
</protein>
<dbReference type="InterPro" id="IPR027897">
    <property type="entry name" value="DUF4559"/>
</dbReference>
<keyword evidence="2" id="KW-1185">Reference proteome</keyword>